<dbReference type="InterPro" id="IPR003864">
    <property type="entry name" value="CSC1/OSCA1-like_7TM"/>
</dbReference>
<sequence length="1324" mass="145899">MSTPPTPSVVRLTPRLPRPANDDTMSVLSQPTPNTPTPGNGSTFLPTQTPPTSPSPSPPSSQPTSSAIPSITPSTALTPSSTGFTSSTSLIPASATSSSNSLSSVFTTFTTSVPVTVSNPSTTFTSFSTSLVTATRVATAFPDTSTVQANVVLEPVCIGHGVDAASLGLFSTLLVPSLVGLLIWILFAFLRPRYRQVYGLREWFVQQSLRPKPLGRSFWAFLFPHVPLVPSLPSDVSDAGRSPAKDAFLFPSDEQLSQRVLGICTLVAAAWTILALGGFLPLYMVSTPCIADSTTPARFAGVYSVLQDLSLLRLLHLLDAGQVTTTDLRVSVREIVNGTDAAPHARIRIIIATALAIVLGLLPVLWKILREFNKSVSYRERWAAVRCQGVEMGWLPARHAPGFAVFGERRLKDYLVKIGLSSSVDNNNDRHARSKRRRRARELNNEEKGELEIDIQSLFSVSDTTRLALLIEERDEVLEHLEVAETKYIQSFRLSTPDPSIADWEPPVPPKDEPQIAPKPSISRPRPLKNSAEYRRNRRRKGRNPAFGSSSLPPTSYVMPSQFYKITELDGITGGEFADTEQAFPSSSSFRGSRQPSFSDSVSKRVVGSRFQEMQRNSMAFGRIPIGSPLRMADSGQLEPIDFQETPIPTLAPYAPNQHTSWDTAAFSEGLAQRQWAQHQQQNNPNTVAEEPEDDWHDVGREDPEAFENAEEYPRQARLRPRPPRTRNRVVTPIEEHRESFPLRARGPTAPEEITPPHLRLQPRQPFVRPLSGVDHGSLGEIYSDINHWRWKLKVINSEIAEVQRDSYTDIADGARIKGWLMIGRGVRHIPGIQLIEGRAKEDIRWDQLQNQSEASHRFKSLLWWLAVVTVGFFLTAGLLAVSGLSVALAPDVAHYLRFFQPLTETNELAAGIATYLAPAVAAALFVVLAYFLLHHANRTNNSVSVSGYQLVMFKTVFWVFTFVSGVWLFGTGAVVFSMRSLATDSGVTNSFANGVIYVSVFALVLVLTVAIVFPGLLLLQPIRLWKVTRAEKVAVTPRQRFRAVYPRTYDPSYAISCSLLAVIFASAFALIFPPLAPAVLILLFLTLVAHRFLIGYVYGRTHSQTGGLLQIWLLRRLATILAFQPLVMGLIFLTRRLWIEGGILVGVAAFVVIIVESYCSWRTRLPTHSSLTPITQDSLRTLEQNARPGITPELDEESTSLVSSARNTARVRGSFASVLEMMSLLAVTPSPSETRGPVPLETETLDDLTATERAARTNPDAPPHLPALPFADHAEEMAGVLYPPELLAPPPMIWLPNDVGGISRSEAIDLQRYHELPVTLDLG</sequence>
<organism evidence="4 5">
    <name type="scientific">Ganoderma sinense ZZ0214-1</name>
    <dbReference type="NCBI Taxonomy" id="1077348"/>
    <lineage>
        <taxon>Eukaryota</taxon>
        <taxon>Fungi</taxon>
        <taxon>Dikarya</taxon>
        <taxon>Basidiomycota</taxon>
        <taxon>Agaricomycotina</taxon>
        <taxon>Agaricomycetes</taxon>
        <taxon>Polyporales</taxon>
        <taxon>Polyporaceae</taxon>
        <taxon>Ganoderma</taxon>
    </lineage>
</organism>
<feature type="transmembrane region" description="Helical" evidence="2">
    <location>
        <begin position="1053"/>
        <end position="1073"/>
    </location>
</feature>
<feature type="compositionally biased region" description="Low complexity" evidence="1">
    <location>
        <begin position="62"/>
        <end position="83"/>
    </location>
</feature>
<evidence type="ECO:0000313" key="4">
    <source>
        <dbReference type="EMBL" id="PIL31840.1"/>
    </source>
</evidence>
<evidence type="ECO:0000259" key="3">
    <source>
        <dbReference type="Pfam" id="PF02714"/>
    </source>
</evidence>
<dbReference type="Pfam" id="PF02714">
    <property type="entry name" value="RSN1_7TM"/>
    <property type="match status" value="1"/>
</dbReference>
<feature type="transmembrane region" description="Helical" evidence="2">
    <location>
        <begin position="260"/>
        <end position="284"/>
    </location>
</feature>
<feature type="compositionally biased region" description="Low complexity" evidence="1">
    <location>
        <begin position="673"/>
        <end position="682"/>
    </location>
</feature>
<keyword evidence="5" id="KW-1185">Reference proteome</keyword>
<gene>
    <name evidence="4" type="ORF">GSI_06544</name>
</gene>
<feature type="transmembrane region" description="Helical" evidence="2">
    <location>
        <begin position="167"/>
        <end position="190"/>
    </location>
</feature>
<comment type="caution">
    <text evidence="4">The sequence shown here is derived from an EMBL/GenBank/DDBJ whole genome shotgun (WGS) entry which is preliminary data.</text>
</comment>
<feature type="transmembrane region" description="Helical" evidence="2">
    <location>
        <begin position="862"/>
        <end position="889"/>
    </location>
</feature>
<feature type="transmembrane region" description="Helical" evidence="2">
    <location>
        <begin position="1112"/>
        <end position="1132"/>
    </location>
</feature>
<feature type="transmembrane region" description="Helical" evidence="2">
    <location>
        <begin position="1138"/>
        <end position="1156"/>
    </location>
</feature>
<feature type="region of interest" description="Disordered" evidence="1">
    <location>
        <begin position="1"/>
        <end position="83"/>
    </location>
</feature>
<feature type="region of interest" description="Disordered" evidence="1">
    <location>
        <begin position="672"/>
        <end position="728"/>
    </location>
</feature>
<dbReference type="EMBL" id="AYKW01000012">
    <property type="protein sequence ID" value="PIL31840.1"/>
    <property type="molecule type" value="Genomic_DNA"/>
</dbReference>
<dbReference type="OrthoDB" id="2591106at2759"/>
<proteinExistence type="predicted"/>
<keyword evidence="2" id="KW-0472">Membrane</keyword>
<dbReference type="GO" id="GO:0005886">
    <property type="term" value="C:plasma membrane"/>
    <property type="evidence" value="ECO:0007669"/>
    <property type="project" value="TreeGrafter"/>
</dbReference>
<dbReference type="Proteomes" id="UP000230002">
    <property type="component" value="Unassembled WGS sequence"/>
</dbReference>
<feature type="transmembrane region" description="Helical" evidence="2">
    <location>
        <begin position="909"/>
        <end position="935"/>
    </location>
</feature>
<feature type="compositionally biased region" description="Pro residues" evidence="1">
    <location>
        <begin position="48"/>
        <end position="61"/>
    </location>
</feature>
<accession>A0A2G8SDJ3</accession>
<dbReference type="InterPro" id="IPR045122">
    <property type="entry name" value="Csc1-like"/>
</dbReference>
<evidence type="ECO:0000256" key="1">
    <source>
        <dbReference type="SAM" id="MobiDB-lite"/>
    </source>
</evidence>
<feature type="compositionally biased region" description="Low complexity" evidence="1">
    <location>
        <begin position="37"/>
        <end position="47"/>
    </location>
</feature>
<evidence type="ECO:0000313" key="5">
    <source>
        <dbReference type="Proteomes" id="UP000230002"/>
    </source>
</evidence>
<protein>
    <recommendedName>
        <fullName evidence="3">CSC1/OSCA1-like 7TM region domain-containing protein</fullName>
    </recommendedName>
</protein>
<feature type="transmembrane region" description="Helical" evidence="2">
    <location>
        <begin position="347"/>
        <end position="369"/>
    </location>
</feature>
<keyword evidence="2" id="KW-0812">Transmembrane</keyword>
<dbReference type="STRING" id="1077348.A0A2G8SDJ3"/>
<feature type="region of interest" description="Disordered" evidence="1">
    <location>
        <begin position="499"/>
        <end position="554"/>
    </location>
</feature>
<reference evidence="4 5" key="1">
    <citation type="journal article" date="2015" name="Sci. Rep.">
        <title>Chromosome-level genome map provides insights into diverse defense mechanisms in the medicinal fungus Ganoderma sinense.</title>
        <authorList>
            <person name="Zhu Y."/>
            <person name="Xu J."/>
            <person name="Sun C."/>
            <person name="Zhou S."/>
            <person name="Xu H."/>
            <person name="Nelson D.R."/>
            <person name="Qian J."/>
            <person name="Song J."/>
            <person name="Luo H."/>
            <person name="Xiang L."/>
            <person name="Li Y."/>
            <person name="Xu Z."/>
            <person name="Ji A."/>
            <person name="Wang L."/>
            <person name="Lu S."/>
            <person name="Hayward A."/>
            <person name="Sun W."/>
            <person name="Li X."/>
            <person name="Schwartz D.C."/>
            <person name="Wang Y."/>
            <person name="Chen S."/>
        </authorList>
    </citation>
    <scope>NUCLEOTIDE SEQUENCE [LARGE SCALE GENOMIC DNA]</scope>
    <source>
        <strain evidence="4 5">ZZ0214-1</strain>
    </source>
</reference>
<feature type="transmembrane region" description="Helical" evidence="2">
    <location>
        <begin position="1079"/>
        <end position="1100"/>
    </location>
</feature>
<name>A0A2G8SDJ3_9APHY</name>
<dbReference type="GO" id="GO:0005227">
    <property type="term" value="F:calcium-activated cation channel activity"/>
    <property type="evidence" value="ECO:0007669"/>
    <property type="project" value="InterPro"/>
</dbReference>
<feature type="region of interest" description="Disordered" evidence="1">
    <location>
        <begin position="426"/>
        <end position="446"/>
    </location>
</feature>
<feature type="transmembrane region" description="Helical" evidence="2">
    <location>
        <begin position="956"/>
        <end position="977"/>
    </location>
</feature>
<dbReference type="PANTHER" id="PTHR13018">
    <property type="entry name" value="PROBABLE MEMBRANE PROTEIN DUF221-RELATED"/>
    <property type="match status" value="1"/>
</dbReference>
<feature type="domain" description="CSC1/OSCA1-like 7TM region" evidence="3">
    <location>
        <begin position="861"/>
        <end position="1131"/>
    </location>
</feature>
<feature type="compositionally biased region" description="Basic residues" evidence="1">
    <location>
        <begin position="717"/>
        <end position="728"/>
    </location>
</feature>
<evidence type="ECO:0000256" key="2">
    <source>
        <dbReference type="SAM" id="Phobius"/>
    </source>
</evidence>
<keyword evidence="2" id="KW-1133">Transmembrane helix</keyword>
<feature type="transmembrane region" description="Helical" evidence="2">
    <location>
        <begin position="997"/>
        <end position="1020"/>
    </location>
</feature>